<gene>
    <name evidence="4" type="ORF">CPZ25_005910</name>
</gene>
<evidence type="ECO:0008006" key="6">
    <source>
        <dbReference type="Google" id="ProtNLM"/>
    </source>
</evidence>
<protein>
    <recommendedName>
        <fullName evidence="6">Trimethylamine methyltransferase</fullName>
    </recommendedName>
</protein>
<evidence type="ECO:0000313" key="5">
    <source>
        <dbReference type="Proteomes" id="UP000218387"/>
    </source>
</evidence>
<dbReference type="AlphaFoldDB" id="A0A2A5T8H6"/>
<dbReference type="GO" id="GO:0032259">
    <property type="term" value="P:methylation"/>
    <property type="evidence" value="ECO:0007669"/>
    <property type="project" value="UniProtKB-KW"/>
</dbReference>
<keyword evidence="2" id="KW-0489">Methyltransferase</keyword>
<dbReference type="InterPro" id="IPR010426">
    <property type="entry name" value="MTTB_MeTrfase"/>
</dbReference>
<evidence type="ECO:0000256" key="1">
    <source>
        <dbReference type="ARBA" id="ARBA00007137"/>
    </source>
</evidence>
<dbReference type="RefSeq" id="WP_096920818.1">
    <property type="nucleotide sequence ID" value="NZ_CP029487.1"/>
</dbReference>
<dbReference type="Gene3D" id="3.20.20.480">
    <property type="entry name" value="Trimethylamine methyltransferase-like"/>
    <property type="match status" value="1"/>
</dbReference>
<evidence type="ECO:0000313" key="4">
    <source>
        <dbReference type="EMBL" id="QCT73608.1"/>
    </source>
</evidence>
<dbReference type="EMBL" id="CP029487">
    <property type="protein sequence ID" value="QCT73608.1"/>
    <property type="molecule type" value="Genomic_DNA"/>
</dbReference>
<sequence>MKSYEKYISKQAVEKIHEQTLRILDEVGVKFENQEALEVFKKHGVRVENDTVFIDEKTLTEALKIIPSQFILSSFKGDLVIGGDHTVFRPLGSNIYIQTGKEIRKMDNQDILDQFKLADTSPVITGSHINLLAETKNFTPEQKVFANMALQMKYANKPTVTLYPNTLASGKESHLRTLFKETIEIVNRFEGNNKYHILPMLNSLSPLTFDNAPIEKLFATCEANQPLWIVPCAMPLMTAPPSVASMMAMTNAEQLAGIVLAQLLRPGIPVIYGNTSASTNMHTIQLSIGSPETALVCYVTAGLADYYHLPFRTGGGLSDAKNFDAQSGIESMMMLYASLDCGSNFIEHACGTLGTFNVINFEKFLMDEEIIQMVEHLLKGVNCSEERFCFEEIKATGARGTFLKGRTPKMYREEFYQSKYMNKEDPNQWQNSGSRSLRDTMKPAVKKRLESYQPPQISKERLSVIEPYIPECYKTGI</sequence>
<organism evidence="4 5">
    <name type="scientific">Eubacterium maltosivorans</name>
    <dbReference type="NCBI Taxonomy" id="2041044"/>
    <lineage>
        <taxon>Bacteria</taxon>
        <taxon>Bacillati</taxon>
        <taxon>Bacillota</taxon>
        <taxon>Clostridia</taxon>
        <taxon>Eubacteriales</taxon>
        <taxon>Eubacteriaceae</taxon>
        <taxon>Eubacterium</taxon>
    </lineage>
</organism>
<dbReference type="InterPro" id="IPR038601">
    <property type="entry name" value="MttB-like_sf"/>
</dbReference>
<dbReference type="KEGG" id="emt:CPZ25_005910"/>
<dbReference type="GO" id="GO:0008168">
    <property type="term" value="F:methyltransferase activity"/>
    <property type="evidence" value="ECO:0007669"/>
    <property type="project" value="UniProtKB-KW"/>
</dbReference>
<dbReference type="GO" id="GO:0015948">
    <property type="term" value="P:methanogenesis"/>
    <property type="evidence" value="ECO:0007669"/>
    <property type="project" value="InterPro"/>
</dbReference>
<dbReference type="Pfam" id="PF06253">
    <property type="entry name" value="MTTB"/>
    <property type="match status" value="1"/>
</dbReference>
<dbReference type="Proteomes" id="UP000218387">
    <property type="component" value="Chromosome"/>
</dbReference>
<proteinExistence type="inferred from homology"/>
<reference evidence="4 5" key="1">
    <citation type="submission" date="2018-05" db="EMBL/GenBank/DDBJ databases">
        <title>Genome comparison of Eubacterium sp.</title>
        <authorList>
            <person name="Feng Y."/>
            <person name="Sanchez-Andrea I."/>
            <person name="Stams A.J.M."/>
            <person name="De Vos W.M."/>
        </authorList>
    </citation>
    <scope>NUCLEOTIDE SEQUENCE [LARGE SCALE GENOMIC DNA]</scope>
    <source>
        <strain evidence="4 5">YI</strain>
    </source>
</reference>
<evidence type="ECO:0000256" key="3">
    <source>
        <dbReference type="ARBA" id="ARBA00022679"/>
    </source>
</evidence>
<accession>A0A2A5T8H6</accession>
<name>A0A2A5T8H6_EUBML</name>
<evidence type="ECO:0000256" key="2">
    <source>
        <dbReference type="ARBA" id="ARBA00022603"/>
    </source>
</evidence>
<keyword evidence="3" id="KW-0808">Transferase</keyword>
<comment type="similarity">
    <text evidence="1">Belongs to the trimethylamine methyltransferase family.</text>
</comment>
<keyword evidence="5" id="KW-1185">Reference proteome</keyword>